<reference evidence="1 2" key="1">
    <citation type="journal article" date="2021" name="Hortic Res">
        <title>The domestication of Cucurbita argyrosperma as revealed by the genome of its wild relative.</title>
        <authorList>
            <person name="Barrera-Redondo J."/>
            <person name="Sanchez-de la Vega G."/>
            <person name="Aguirre-Liguori J.A."/>
            <person name="Castellanos-Morales G."/>
            <person name="Gutierrez-Guerrero Y.T."/>
            <person name="Aguirre-Dugua X."/>
            <person name="Aguirre-Planter E."/>
            <person name="Tenaillon M.I."/>
            <person name="Lira-Saade R."/>
            <person name="Eguiarte L.E."/>
        </authorList>
    </citation>
    <scope>NUCLEOTIDE SEQUENCE [LARGE SCALE GENOMIC DNA]</scope>
    <source>
        <strain evidence="1">JBR-2021</strain>
    </source>
</reference>
<evidence type="ECO:0000313" key="2">
    <source>
        <dbReference type="Proteomes" id="UP000685013"/>
    </source>
</evidence>
<organism evidence="1 2">
    <name type="scientific">Cucurbita argyrosperma subsp. sororia</name>
    <dbReference type="NCBI Taxonomy" id="37648"/>
    <lineage>
        <taxon>Eukaryota</taxon>
        <taxon>Viridiplantae</taxon>
        <taxon>Streptophyta</taxon>
        <taxon>Embryophyta</taxon>
        <taxon>Tracheophyta</taxon>
        <taxon>Spermatophyta</taxon>
        <taxon>Magnoliopsida</taxon>
        <taxon>eudicotyledons</taxon>
        <taxon>Gunneridae</taxon>
        <taxon>Pentapetalae</taxon>
        <taxon>rosids</taxon>
        <taxon>fabids</taxon>
        <taxon>Cucurbitales</taxon>
        <taxon>Cucurbitaceae</taxon>
        <taxon>Cucurbiteae</taxon>
        <taxon>Cucurbita</taxon>
    </lineage>
</organism>
<comment type="caution">
    <text evidence="1">The sequence shown here is derived from an EMBL/GenBank/DDBJ whole genome shotgun (WGS) entry which is preliminary data.</text>
</comment>
<name>A0AAV6LYP7_9ROSI</name>
<sequence>MEIGVPVVVVIVIFVVSERESAEGIFRERNRRRPRDFRRRIAFLKLAVNFGLKCFSLLRRIKVFCLSSAGVGGGRSGTLQRGHCRASGRLGVITFFEVLRAIGRVYDWEFGTQL</sequence>
<feature type="non-terminal residue" evidence="1">
    <location>
        <position position="1"/>
    </location>
</feature>
<dbReference type="Proteomes" id="UP000685013">
    <property type="component" value="Chromosome 19"/>
</dbReference>
<evidence type="ECO:0008006" key="3">
    <source>
        <dbReference type="Google" id="ProtNLM"/>
    </source>
</evidence>
<evidence type="ECO:0000313" key="1">
    <source>
        <dbReference type="EMBL" id="KAG6572075.1"/>
    </source>
</evidence>
<dbReference type="AlphaFoldDB" id="A0AAV6LYP7"/>
<dbReference type="EMBL" id="JAGKQH010000019">
    <property type="protein sequence ID" value="KAG6572075.1"/>
    <property type="molecule type" value="Genomic_DNA"/>
</dbReference>
<proteinExistence type="predicted"/>
<gene>
    <name evidence="1" type="ORF">SDJN03_28803</name>
</gene>
<keyword evidence="2" id="KW-1185">Reference proteome</keyword>
<protein>
    <recommendedName>
        <fullName evidence="3">Secreted protein</fullName>
    </recommendedName>
</protein>
<accession>A0AAV6LYP7</accession>